<protein>
    <submittedName>
        <fullName evidence="1">Uncharacterized protein</fullName>
    </submittedName>
</protein>
<dbReference type="Proteomes" id="UP000814243">
    <property type="component" value="Unassembled WGS sequence"/>
</dbReference>
<dbReference type="EMBL" id="JACEFF010000005">
    <property type="protein sequence ID" value="KAH9645923.1"/>
    <property type="molecule type" value="Genomic_DNA"/>
</dbReference>
<accession>A0A922MZP2</accession>
<name>A0A922MZP2_SPOEX</name>
<dbReference type="AlphaFoldDB" id="A0A922MZP2"/>
<comment type="caution">
    <text evidence="1">The sequence shown here is derived from an EMBL/GenBank/DDBJ whole genome shotgun (WGS) entry which is preliminary data.</text>
</comment>
<sequence>MFTSISDEPLRSDNYESHLQPPELLLHAIENIQHDTDFNIKEVHPPNDMANTLLESADIAHCNVSSEPVAPDTATAAVQEVVVNTDTEQSFPDDILEILGEALLRDTRFGPALNSSIPVRWEHGNKWPS</sequence>
<evidence type="ECO:0000313" key="2">
    <source>
        <dbReference type="Proteomes" id="UP000814243"/>
    </source>
</evidence>
<organism evidence="1 2">
    <name type="scientific">Spodoptera exigua</name>
    <name type="common">Beet armyworm</name>
    <name type="synonym">Noctua fulgens</name>
    <dbReference type="NCBI Taxonomy" id="7107"/>
    <lineage>
        <taxon>Eukaryota</taxon>
        <taxon>Metazoa</taxon>
        <taxon>Ecdysozoa</taxon>
        <taxon>Arthropoda</taxon>
        <taxon>Hexapoda</taxon>
        <taxon>Insecta</taxon>
        <taxon>Pterygota</taxon>
        <taxon>Neoptera</taxon>
        <taxon>Endopterygota</taxon>
        <taxon>Lepidoptera</taxon>
        <taxon>Glossata</taxon>
        <taxon>Ditrysia</taxon>
        <taxon>Noctuoidea</taxon>
        <taxon>Noctuidae</taxon>
        <taxon>Amphipyrinae</taxon>
        <taxon>Spodoptera</taxon>
    </lineage>
</organism>
<evidence type="ECO:0000313" key="1">
    <source>
        <dbReference type="EMBL" id="KAH9645923.1"/>
    </source>
</evidence>
<reference evidence="1" key="1">
    <citation type="journal article" date="2021" name="G3 (Bethesda)">
        <title>Genome and transcriptome analysis of the beet armyworm Spodoptera exigua reveals targets for pest control. .</title>
        <authorList>
            <person name="Simon S."/>
            <person name="Breeschoten T."/>
            <person name="Jansen H.J."/>
            <person name="Dirks R.P."/>
            <person name="Schranz M.E."/>
            <person name="Ros V.I.D."/>
        </authorList>
    </citation>
    <scope>NUCLEOTIDE SEQUENCE</scope>
    <source>
        <strain evidence="1">TB_SE_WUR_2020</strain>
    </source>
</reference>
<gene>
    <name evidence="1" type="ORF">HF086_011385</name>
</gene>
<proteinExistence type="predicted"/>